<name>A0A0F9A296_9ZZZZ</name>
<proteinExistence type="predicted"/>
<dbReference type="InterPro" id="IPR023214">
    <property type="entry name" value="HAD_sf"/>
</dbReference>
<comment type="caution">
    <text evidence="1">The sequence shown here is derived from an EMBL/GenBank/DDBJ whole genome shotgun (WGS) entry which is preliminary data.</text>
</comment>
<reference evidence="1" key="1">
    <citation type="journal article" date="2015" name="Nature">
        <title>Complex archaea that bridge the gap between prokaryotes and eukaryotes.</title>
        <authorList>
            <person name="Spang A."/>
            <person name="Saw J.H."/>
            <person name="Jorgensen S.L."/>
            <person name="Zaremba-Niedzwiedzka K."/>
            <person name="Martijn J."/>
            <person name="Lind A.E."/>
            <person name="van Eijk R."/>
            <person name="Schleper C."/>
            <person name="Guy L."/>
            <person name="Ettema T.J."/>
        </authorList>
    </citation>
    <scope>NUCLEOTIDE SEQUENCE</scope>
</reference>
<evidence type="ECO:0008006" key="2">
    <source>
        <dbReference type="Google" id="ProtNLM"/>
    </source>
</evidence>
<protein>
    <recommendedName>
        <fullName evidence="2">FCP1 homology domain-containing protein</fullName>
    </recommendedName>
</protein>
<gene>
    <name evidence="1" type="ORF">LCGC14_2624410</name>
</gene>
<dbReference type="InterPro" id="IPR036412">
    <property type="entry name" value="HAD-like_sf"/>
</dbReference>
<sequence>MRAVLDFDNTVRNWETGEPEPGVREAIERLRKKGYYISILSCRTGKEWVGKRNEKMMQKKFIEDFMKEYEIPFDEVLDYDKPIADVYIDDAGIEYKNNWEEIADRLAGDE</sequence>
<dbReference type="Gene3D" id="3.40.50.1000">
    <property type="entry name" value="HAD superfamily/HAD-like"/>
    <property type="match status" value="1"/>
</dbReference>
<organism evidence="1">
    <name type="scientific">marine sediment metagenome</name>
    <dbReference type="NCBI Taxonomy" id="412755"/>
    <lineage>
        <taxon>unclassified sequences</taxon>
        <taxon>metagenomes</taxon>
        <taxon>ecological metagenomes</taxon>
    </lineage>
</organism>
<dbReference type="SUPFAM" id="SSF56784">
    <property type="entry name" value="HAD-like"/>
    <property type="match status" value="1"/>
</dbReference>
<accession>A0A0F9A296</accession>
<evidence type="ECO:0000313" key="1">
    <source>
        <dbReference type="EMBL" id="KKL03610.1"/>
    </source>
</evidence>
<dbReference type="AlphaFoldDB" id="A0A0F9A296"/>
<dbReference type="EMBL" id="LAZR01044858">
    <property type="protein sequence ID" value="KKL03610.1"/>
    <property type="molecule type" value="Genomic_DNA"/>
</dbReference>